<evidence type="ECO:0000313" key="2">
    <source>
        <dbReference type="Proteomes" id="UP000002747"/>
    </source>
</evidence>
<gene>
    <name evidence="1" type="ordered locus">PAU_02587</name>
</gene>
<dbReference type="EMBL" id="FM162591">
    <property type="protein sequence ID" value="CAQ84679.1"/>
    <property type="molecule type" value="Genomic_DNA"/>
</dbReference>
<protein>
    <submittedName>
        <fullName evidence="1">Similarities with luxr family transcriptional regulator</fullName>
    </submittedName>
</protein>
<sequence length="107" mass="12235">MTRENSIISSQIINTLETSNAPWGIKDKFSHFLYGNDALAKLQNINSTYDYRGKNDSKTTLQHHELYGYFIKHANLSLSKNGKSFSFSYKNTTEIKSINYLTSLTKS</sequence>
<name>C7BN80_PHOAA</name>
<dbReference type="Proteomes" id="UP000002747">
    <property type="component" value="Chromosome"/>
</dbReference>
<accession>C7BN80</accession>
<dbReference type="AlphaFoldDB" id="C7BN80"/>
<proteinExistence type="predicted"/>
<dbReference type="KEGG" id="pay:PAU_02587"/>
<evidence type="ECO:0000313" key="1">
    <source>
        <dbReference type="EMBL" id="CAQ84679.1"/>
    </source>
</evidence>
<dbReference type="eggNOG" id="COG2197">
    <property type="taxonomic scope" value="Bacteria"/>
</dbReference>
<organism evidence="1 2">
    <name type="scientific">Photorhabdus asymbiotica subsp. asymbiotica (strain ATCC 43949 / 3105-77)</name>
    <name type="common">Xenorhabdus luminescens (strain 2)</name>
    <dbReference type="NCBI Taxonomy" id="553480"/>
    <lineage>
        <taxon>Bacteria</taxon>
        <taxon>Pseudomonadati</taxon>
        <taxon>Pseudomonadota</taxon>
        <taxon>Gammaproteobacteria</taxon>
        <taxon>Enterobacterales</taxon>
        <taxon>Morganellaceae</taxon>
        <taxon>Photorhabdus</taxon>
    </lineage>
</organism>
<reference evidence="1 2" key="1">
    <citation type="journal article" date="2009" name="BMC Genomics">
        <title>Comparative genomics of the emerging human pathogen Photorhabdus asymbiotica with the insect pathogen Photorhabdus luminescens.</title>
        <authorList>
            <person name="Wilkinson P."/>
            <person name="Waterfield N.R."/>
            <person name="Crossman L."/>
            <person name="Corton C."/>
            <person name="Sanchez-Contreras M."/>
            <person name="Vlisidou I."/>
            <person name="Barron A."/>
            <person name="Bignell A."/>
            <person name="Clark L."/>
            <person name="Ormond D."/>
            <person name="Mayho M."/>
            <person name="Bason N."/>
            <person name="Smith F."/>
            <person name="Simmonds M."/>
            <person name="Churcher C."/>
            <person name="Harris D."/>
            <person name="Thompson N.R."/>
            <person name="Quail M."/>
            <person name="Parkhill J."/>
            <person name="ffrench-Constant R.H."/>
        </authorList>
    </citation>
    <scope>NUCLEOTIDE SEQUENCE [LARGE SCALE GENOMIC DNA]</scope>
    <source>
        <strain evidence="2">ATCC 43949 / 3105-77</strain>
    </source>
</reference>